<evidence type="ECO:0000313" key="3">
    <source>
        <dbReference type="Proteomes" id="UP000245207"/>
    </source>
</evidence>
<dbReference type="AlphaFoldDB" id="A0A2U1M9F8"/>
<name>A0A2U1M9F8_ARTAN</name>
<dbReference type="Proteomes" id="UP000245207">
    <property type="component" value="Unassembled WGS sequence"/>
</dbReference>
<gene>
    <name evidence="2" type="ORF">CTI12_AA405360</name>
</gene>
<organism evidence="2 3">
    <name type="scientific">Artemisia annua</name>
    <name type="common">Sweet wormwood</name>
    <dbReference type="NCBI Taxonomy" id="35608"/>
    <lineage>
        <taxon>Eukaryota</taxon>
        <taxon>Viridiplantae</taxon>
        <taxon>Streptophyta</taxon>
        <taxon>Embryophyta</taxon>
        <taxon>Tracheophyta</taxon>
        <taxon>Spermatophyta</taxon>
        <taxon>Magnoliopsida</taxon>
        <taxon>eudicotyledons</taxon>
        <taxon>Gunneridae</taxon>
        <taxon>Pentapetalae</taxon>
        <taxon>asterids</taxon>
        <taxon>campanulids</taxon>
        <taxon>Asterales</taxon>
        <taxon>Asteraceae</taxon>
        <taxon>Asteroideae</taxon>
        <taxon>Anthemideae</taxon>
        <taxon>Artemisiinae</taxon>
        <taxon>Artemisia</taxon>
    </lineage>
</organism>
<comment type="caution">
    <text evidence="2">The sequence shown here is derived from an EMBL/GenBank/DDBJ whole genome shotgun (WGS) entry which is preliminary data.</text>
</comment>
<evidence type="ECO:0000313" key="2">
    <source>
        <dbReference type="EMBL" id="PWA57901.1"/>
    </source>
</evidence>
<dbReference type="EMBL" id="PKPP01006042">
    <property type="protein sequence ID" value="PWA57901.1"/>
    <property type="molecule type" value="Genomic_DNA"/>
</dbReference>
<evidence type="ECO:0000256" key="1">
    <source>
        <dbReference type="SAM" id="MobiDB-lite"/>
    </source>
</evidence>
<accession>A0A2U1M9F8</accession>
<reference evidence="2 3" key="1">
    <citation type="journal article" date="2018" name="Mol. Plant">
        <title>The genome of Artemisia annua provides insight into the evolution of Asteraceae family and artemisinin biosynthesis.</title>
        <authorList>
            <person name="Shen Q."/>
            <person name="Zhang L."/>
            <person name="Liao Z."/>
            <person name="Wang S."/>
            <person name="Yan T."/>
            <person name="Shi P."/>
            <person name="Liu M."/>
            <person name="Fu X."/>
            <person name="Pan Q."/>
            <person name="Wang Y."/>
            <person name="Lv Z."/>
            <person name="Lu X."/>
            <person name="Zhang F."/>
            <person name="Jiang W."/>
            <person name="Ma Y."/>
            <person name="Chen M."/>
            <person name="Hao X."/>
            <person name="Li L."/>
            <person name="Tang Y."/>
            <person name="Lv G."/>
            <person name="Zhou Y."/>
            <person name="Sun X."/>
            <person name="Brodelius P.E."/>
            <person name="Rose J.K.C."/>
            <person name="Tang K."/>
        </authorList>
    </citation>
    <scope>NUCLEOTIDE SEQUENCE [LARGE SCALE GENOMIC DNA]</scope>
    <source>
        <strain evidence="3">cv. Huhao1</strain>
        <tissue evidence="2">Leaf</tissue>
    </source>
</reference>
<feature type="compositionally biased region" description="Basic and acidic residues" evidence="1">
    <location>
        <begin position="1"/>
        <end position="13"/>
    </location>
</feature>
<sequence>MIKELVPEPDRHPRTLRTTSPFSTRARAIAYWSPRTNPSVPSTGSKTQNLPVGPPVELHLLMASRTSLVSRLVTGGVMPKADSEDSELLTVSTTDDRRVVASAFERASVSSSATMDTFWGPNA</sequence>
<protein>
    <submittedName>
        <fullName evidence="2">Uncharacterized protein</fullName>
    </submittedName>
</protein>
<keyword evidence="3" id="KW-1185">Reference proteome</keyword>
<proteinExistence type="predicted"/>
<feature type="region of interest" description="Disordered" evidence="1">
    <location>
        <begin position="1"/>
        <end position="20"/>
    </location>
</feature>